<evidence type="ECO:0000256" key="1">
    <source>
        <dbReference type="SAM" id="MobiDB-lite"/>
    </source>
</evidence>
<gene>
    <name evidence="2" type="ORF">CAEBREN_10810</name>
</gene>
<evidence type="ECO:0000313" key="3">
    <source>
        <dbReference type="Proteomes" id="UP000008068"/>
    </source>
</evidence>
<protein>
    <submittedName>
        <fullName evidence="2">Uncharacterized protein</fullName>
    </submittedName>
</protein>
<dbReference type="eggNOG" id="ENOG502TKDK">
    <property type="taxonomic scope" value="Eukaryota"/>
</dbReference>
<dbReference type="EMBL" id="GL379845">
    <property type="protein sequence ID" value="EGT53969.1"/>
    <property type="molecule type" value="Genomic_DNA"/>
</dbReference>
<feature type="region of interest" description="Disordered" evidence="1">
    <location>
        <begin position="1"/>
        <end position="25"/>
    </location>
</feature>
<name>G0N6S6_CAEBE</name>
<feature type="compositionally biased region" description="Basic residues" evidence="1">
    <location>
        <begin position="714"/>
        <end position="723"/>
    </location>
</feature>
<organism evidence="3">
    <name type="scientific">Caenorhabditis brenneri</name>
    <name type="common">Nematode worm</name>
    <dbReference type="NCBI Taxonomy" id="135651"/>
    <lineage>
        <taxon>Eukaryota</taxon>
        <taxon>Metazoa</taxon>
        <taxon>Ecdysozoa</taxon>
        <taxon>Nematoda</taxon>
        <taxon>Chromadorea</taxon>
        <taxon>Rhabditida</taxon>
        <taxon>Rhabditina</taxon>
        <taxon>Rhabditomorpha</taxon>
        <taxon>Rhabditoidea</taxon>
        <taxon>Rhabditidae</taxon>
        <taxon>Peloderinae</taxon>
        <taxon>Caenorhabditis</taxon>
    </lineage>
</organism>
<keyword evidence="3" id="KW-1185">Reference proteome</keyword>
<dbReference type="HOGENOM" id="CLU_022904_0_0_1"/>
<sequence>MLEDRLSMSSRRLNQSSTREIQESMRGEVSRLLPRQPTNIKLQALEFFSGGRRYARWWVAKVNYGASYSVGAFEQRDQYMIRVPERFHRDNEPEDSSDDVFRHWNNEIIHRIKSRNAIVLTSAVKWSERRFIKAAPRNCGCPEDEDAPLEFNHDDGTLCAINQIVDKGLIVLHHELQSREFHRLCSNASTAAASSIAQPSPLQVVAVGGVMDSGPLVLATRQEARIIDPTDELLLRDDESNADSAMLSESDLNALTNGLVIQEVAATENQEIFDSQDQMEFEEGAEENEFTKEPLPPLEEAILHTEARQAPLLSTSSISPAAASQPMMMTPELYNSLRLLPELVTSVHQLRSELTNVSSLNLSSFVLKQEMPQYVTYNGLQNILAKRPPLFGTEEWKELRELFAPLSSVHMLHTKFEDQQKLLKDSWNAIRGVGGRIGSNEATLKEEIAANAKVVKNMEETMKIVKGCAFSIQQYVAHKTDELKKAGTKQAQQSDASNFNMMAAFGRMNDYTRTYHKLQEEKKAKATALSESKAAVNQVDPCLFCNLTDHQSRRCTTHKDAETRRLVLVGQNRCFICFNEGCDSTESNCPEKRHRLCPACKHLPASERLHDICLCLFPRKDLAAVNPNIPRSSFNYEAQVQQIATQAPQEIEHTQRKRPKKSAYGQSNEAAAKRSRHFSQNSQKFYAPPLQQVYSNQSTAQEEMSSYDQAPQNKKPRTKKFGRKMNNAA</sequence>
<feature type="region of interest" description="Disordered" evidence="1">
    <location>
        <begin position="649"/>
        <end position="729"/>
    </location>
</feature>
<dbReference type="Proteomes" id="UP000008068">
    <property type="component" value="Unassembled WGS sequence"/>
</dbReference>
<accession>G0N6S6</accession>
<dbReference type="AlphaFoldDB" id="G0N6S6"/>
<feature type="compositionally biased region" description="Polar residues" evidence="1">
    <location>
        <begin position="7"/>
        <end position="19"/>
    </location>
</feature>
<proteinExistence type="predicted"/>
<reference evidence="3" key="1">
    <citation type="submission" date="2011-07" db="EMBL/GenBank/DDBJ databases">
        <authorList>
            <consortium name="Caenorhabditis brenneri Sequencing and Analysis Consortium"/>
            <person name="Wilson R.K."/>
        </authorList>
    </citation>
    <scope>NUCLEOTIDE SEQUENCE [LARGE SCALE GENOMIC DNA]</scope>
    <source>
        <strain evidence="3">PB2801</strain>
    </source>
</reference>
<dbReference type="InParanoid" id="G0N6S6"/>
<evidence type="ECO:0000313" key="2">
    <source>
        <dbReference type="EMBL" id="EGT53969.1"/>
    </source>
</evidence>
<feature type="compositionally biased region" description="Polar residues" evidence="1">
    <location>
        <begin position="692"/>
        <end position="712"/>
    </location>
</feature>